<dbReference type="AlphaFoldDB" id="A0A8J2VUI9"/>
<gene>
    <name evidence="3" type="ORF">GCM10007276_17210</name>
</gene>
<dbReference type="InterPro" id="IPR025714">
    <property type="entry name" value="Methyltranfer_dom"/>
</dbReference>
<evidence type="ECO:0000313" key="3">
    <source>
        <dbReference type="EMBL" id="GGE40444.1"/>
    </source>
</evidence>
<dbReference type="Gene3D" id="3.40.50.150">
    <property type="entry name" value="Vaccinia Virus protein VP39"/>
    <property type="match status" value="1"/>
</dbReference>
<evidence type="ECO:0000259" key="2">
    <source>
        <dbReference type="Pfam" id="PF13847"/>
    </source>
</evidence>
<reference evidence="3" key="1">
    <citation type="journal article" date="2014" name="Int. J. Syst. Evol. Microbiol.">
        <title>Complete genome sequence of Corynebacterium casei LMG S-19264T (=DSM 44701T), isolated from a smear-ripened cheese.</title>
        <authorList>
            <consortium name="US DOE Joint Genome Institute (JGI-PGF)"/>
            <person name="Walter F."/>
            <person name="Albersmeier A."/>
            <person name="Kalinowski J."/>
            <person name="Ruckert C."/>
        </authorList>
    </citation>
    <scope>NUCLEOTIDE SEQUENCE</scope>
    <source>
        <strain evidence="3">CCM 7684</strain>
    </source>
</reference>
<dbReference type="Proteomes" id="UP000602745">
    <property type="component" value="Unassembled WGS sequence"/>
</dbReference>
<feature type="domain" description="Methyltransferase regulatory" evidence="1">
    <location>
        <begin position="216"/>
        <end position="297"/>
    </location>
</feature>
<dbReference type="SUPFAM" id="SSF53335">
    <property type="entry name" value="S-adenosyl-L-methionine-dependent methyltransferases"/>
    <property type="match status" value="1"/>
</dbReference>
<evidence type="ECO:0000259" key="1">
    <source>
        <dbReference type="Pfam" id="PF10119"/>
    </source>
</evidence>
<reference evidence="3" key="2">
    <citation type="submission" date="2020-09" db="EMBL/GenBank/DDBJ databases">
        <authorList>
            <person name="Sun Q."/>
            <person name="Sedlacek I."/>
        </authorList>
    </citation>
    <scope>NUCLEOTIDE SEQUENCE</scope>
    <source>
        <strain evidence="3">CCM 7684</strain>
    </source>
</reference>
<dbReference type="Pfam" id="PF13847">
    <property type="entry name" value="Methyltransf_31"/>
    <property type="match status" value="1"/>
</dbReference>
<organism evidence="3 4">
    <name type="scientific">Agaricicola taiwanensis</name>
    <dbReference type="NCBI Taxonomy" id="591372"/>
    <lineage>
        <taxon>Bacteria</taxon>
        <taxon>Pseudomonadati</taxon>
        <taxon>Pseudomonadota</taxon>
        <taxon>Alphaproteobacteria</taxon>
        <taxon>Rhodobacterales</taxon>
        <taxon>Paracoccaceae</taxon>
        <taxon>Agaricicola</taxon>
    </lineage>
</organism>
<evidence type="ECO:0000313" key="4">
    <source>
        <dbReference type="Proteomes" id="UP000602745"/>
    </source>
</evidence>
<dbReference type="InterPro" id="IPR029063">
    <property type="entry name" value="SAM-dependent_MTases_sf"/>
</dbReference>
<dbReference type="EMBL" id="BMCP01000002">
    <property type="protein sequence ID" value="GGE40444.1"/>
    <property type="molecule type" value="Genomic_DNA"/>
</dbReference>
<dbReference type="RefSeq" id="WP_188409341.1">
    <property type="nucleotide sequence ID" value="NZ_BMCP01000002.1"/>
</dbReference>
<feature type="domain" description="Methyltransferase" evidence="2">
    <location>
        <begin position="45"/>
        <end position="158"/>
    </location>
</feature>
<dbReference type="Pfam" id="PF10119">
    <property type="entry name" value="MethyTransf_Reg"/>
    <property type="match status" value="1"/>
</dbReference>
<keyword evidence="4" id="KW-1185">Reference proteome</keyword>
<proteinExistence type="predicted"/>
<accession>A0A8J2VUI9</accession>
<name>A0A8J2VUI9_9RHOB</name>
<sequence>MPAWNSGYVTDTDCTYGFYRDLAPSALTFANFLAGNKGPDVNAPLTYCELGCGQGFSTNLLAAANPHIEFYATDFLPEHIVNAQDLARDAGLRNVHFYDQGFADFIDEPELPQFDIIALHGIYSWVDAEARRDVVRFIQKKLKLGGLVFVSYNCLPGLASETPVQRLLTMAQDHGTTSQRIAAGLDLVQRLKATRTAFFVMNPSATIRLDGMSKSPHTIAHEYFNATFKSWWHAEVAHDLAEAKLSFSASCALLQEAHGIYLTDEQRQLLAEAPHDQRQTLIDFMYNRMFRRDVFVKGSVSLPTLTRDEMWNRQRFALLTPRSQVPALSVPTIRGKVELSKEIYDPLLDAFAEGPRTLGSITDPRVTEMPRAALREAMLVLNGLFHLCPCLDEAGEEKRRATTQMLNWAVIKRAVTTDELDFLASPVTGNAHPVNHVQQLFLLSGSRDADKASAFAWEHLQRLGRRMTRDGVALEAPADNLAELADIYRSFEDHDRPLLEQLGIV</sequence>
<protein>
    <recommendedName>
        <fullName evidence="5">Methyltransferase domain-containing protein</fullName>
    </recommendedName>
</protein>
<evidence type="ECO:0008006" key="5">
    <source>
        <dbReference type="Google" id="ProtNLM"/>
    </source>
</evidence>
<comment type="caution">
    <text evidence="3">The sequence shown here is derived from an EMBL/GenBank/DDBJ whole genome shotgun (WGS) entry which is preliminary data.</text>
</comment>
<dbReference type="InterPro" id="IPR018773">
    <property type="entry name" value="MeTrfase_reg_dom_prd"/>
</dbReference>
<dbReference type="CDD" id="cd02440">
    <property type="entry name" value="AdoMet_MTases"/>
    <property type="match status" value="1"/>
</dbReference>